<keyword evidence="3" id="KW-1185">Reference proteome</keyword>
<reference evidence="2 3" key="1">
    <citation type="journal article" date="2015" name="Genome Biol. Evol.">
        <title>The genome of winter moth (Operophtera brumata) provides a genomic perspective on sexual dimorphism and phenology.</title>
        <authorList>
            <person name="Derks M.F."/>
            <person name="Smit S."/>
            <person name="Salis L."/>
            <person name="Schijlen E."/>
            <person name="Bossers A."/>
            <person name="Mateman C."/>
            <person name="Pijl A.S."/>
            <person name="de Ridder D."/>
            <person name="Groenen M.A."/>
            <person name="Visser M.E."/>
            <person name="Megens H.J."/>
        </authorList>
    </citation>
    <scope>NUCLEOTIDE SEQUENCE [LARGE SCALE GENOMIC DNA]</scope>
    <source>
        <strain evidence="2">WM2013NL</strain>
        <tissue evidence="2">Head and thorax</tissue>
    </source>
</reference>
<organism evidence="2 3">
    <name type="scientific">Operophtera brumata</name>
    <name type="common">Winter moth</name>
    <name type="synonym">Phalaena brumata</name>
    <dbReference type="NCBI Taxonomy" id="104452"/>
    <lineage>
        <taxon>Eukaryota</taxon>
        <taxon>Metazoa</taxon>
        <taxon>Ecdysozoa</taxon>
        <taxon>Arthropoda</taxon>
        <taxon>Hexapoda</taxon>
        <taxon>Insecta</taxon>
        <taxon>Pterygota</taxon>
        <taxon>Neoptera</taxon>
        <taxon>Endopterygota</taxon>
        <taxon>Lepidoptera</taxon>
        <taxon>Glossata</taxon>
        <taxon>Ditrysia</taxon>
        <taxon>Geometroidea</taxon>
        <taxon>Geometridae</taxon>
        <taxon>Larentiinae</taxon>
        <taxon>Operophtera</taxon>
    </lineage>
</organism>
<dbReference type="PANTHER" id="PTHR19964">
    <property type="entry name" value="MULTIPLE PDZ DOMAIN PROTEIN"/>
    <property type="match status" value="1"/>
</dbReference>
<evidence type="ECO:0000313" key="2">
    <source>
        <dbReference type="EMBL" id="KOB79043.1"/>
    </source>
</evidence>
<dbReference type="PROSITE" id="PS50106">
    <property type="entry name" value="PDZ"/>
    <property type="match status" value="1"/>
</dbReference>
<dbReference type="EMBL" id="JTDY01000070">
    <property type="protein sequence ID" value="KOB79043.1"/>
    <property type="molecule type" value="Genomic_DNA"/>
</dbReference>
<gene>
    <name evidence="2" type="ORF">OBRU01_01214</name>
</gene>
<sequence>MEAGFEQVFHTQPTPAALNNTASRFLFDHSLTPPPDTGYVCEKEELSGIFVKSVTPGSAAAVSGKVRVNDRIVAVDGVSLAGKSNQRAVDALKQRTFDGVFYKKRSLISRYYWTSRKFIE</sequence>
<dbReference type="Gene3D" id="2.30.42.10">
    <property type="match status" value="1"/>
</dbReference>
<protein>
    <submittedName>
        <fullName evidence="2">Patj</fullName>
    </submittedName>
</protein>
<dbReference type="STRING" id="104452.A0A0L7LU87"/>
<dbReference type="SMART" id="SM00228">
    <property type="entry name" value="PDZ"/>
    <property type="match status" value="1"/>
</dbReference>
<comment type="caution">
    <text evidence="2">The sequence shown here is derived from an EMBL/GenBank/DDBJ whole genome shotgun (WGS) entry which is preliminary data.</text>
</comment>
<dbReference type="PANTHER" id="PTHR19964:SF92">
    <property type="entry name" value="PATJ HOMOLOG"/>
    <property type="match status" value="1"/>
</dbReference>
<dbReference type="Proteomes" id="UP000037510">
    <property type="component" value="Unassembled WGS sequence"/>
</dbReference>
<proteinExistence type="predicted"/>
<dbReference type="AlphaFoldDB" id="A0A0L7LU87"/>
<feature type="domain" description="PDZ" evidence="1">
    <location>
        <begin position="48"/>
        <end position="94"/>
    </location>
</feature>
<evidence type="ECO:0000313" key="3">
    <source>
        <dbReference type="Proteomes" id="UP000037510"/>
    </source>
</evidence>
<dbReference type="SUPFAM" id="SSF50156">
    <property type="entry name" value="PDZ domain-like"/>
    <property type="match status" value="1"/>
</dbReference>
<accession>A0A0L7LU87</accession>
<evidence type="ECO:0000259" key="1">
    <source>
        <dbReference type="PROSITE" id="PS50106"/>
    </source>
</evidence>
<dbReference type="InterPro" id="IPR001478">
    <property type="entry name" value="PDZ"/>
</dbReference>
<dbReference type="InterPro" id="IPR051342">
    <property type="entry name" value="PDZ_scaffold"/>
</dbReference>
<dbReference type="Pfam" id="PF00595">
    <property type="entry name" value="PDZ"/>
    <property type="match status" value="1"/>
</dbReference>
<dbReference type="InterPro" id="IPR036034">
    <property type="entry name" value="PDZ_sf"/>
</dbReference>
<name>A0A0L7LU87_OPEBR</name>